<dbReference type="Proteomes" id="UP001058650">
    <property type="component" value="Chromosome"/>
</dbReference>
<name>A0ABY5TY24_LACSH</name>
<evidence type="ECO:0000313" key="2">
    <source>
        <dbReference type="Proteomes" id="UP001058650"/>
    </source>
</evidence>
<keyword evidence="2" id="KW-1185">Reference proteome</keyword>
<reference evidence="1" key="1">
    <citation type="submission" date="2022-08" db="EMBL/GenBank/DDBJ databases">
        <title>The complete genome sequence of the thermophilic bacterium Laceyella sacchari FBKL4.010 reveals the basis for tetramethylpyrazine biosynthesis in Moutai-flavor Daqu.</title>
        <authorList>
            <person name="Li D."/>
            <person name="Huang W."/>
            <person name="Wang C."/>
            <person name="Qiu S."/>
        </authorList>
    </citation>
    <scope>NUCLEOTIDE SEQUENCE</scope>
    <source>
        <strain evidence="1">FBKL4.014</strain>
    </source>
</reference>
<accession>A0ABY5TY24</accession>
<evidence type="ECO:0000313" key="1">
    <source>
        <dbReference type="EMBL" id="UWE02259.1"/>
    </source>
</evidence>
<protein>
    <submittedName>
        <fullName evidence="1">Uncharacterized protein</fullName>
    </submittedName>
</protein>
<organism evidence="1 2">
    <name type="scientific">Laceyella sacchari</name>
    <name type="common">Thermoactinomyces thalpophilus</name>
    <dbReference type="NCBI Taxonomy" id="37482"/>
    <lineage>
        <taxon>Bacteria</taxon>
        <taxon>Bacillati</taxon>
        <taxon>Bacillota</taxon>
        <taxon>Bacilli</taxon>
        <taxon>Bacillales</taxon>
        <taxon>Thermoactinomycetaceae</taxon>
        <taxon>Laceyella</taxon>
    </lineage>
</organism>
<proteinExistence type="predicted"/>
<dbReference type="EMBL" id="CP103866">
    <property type="protein sequence ID" value="UWE02259.1"/>
    <property type="molecule type" value="Genomic_DNA"/>
</dbReference>
<sequence length="62" mass="7344">MRKKLSGHDIHQLIRESQVILQTADHLYLYHPGENIRFPCIKDGDQWVIKSVMIHGMWMEAK</sequence>
<dbReference type="RefSeq" id="WP_022738269.1">
    <property type="nucleotide sequence ID" value="NZ_CP103866.1"/>
</dbReference>
<gene>
    <name evidence="1" type="ORF">NYR52_08600</name>
</gene>